<reference evidence="2" key="1">
    <citation type="journal article" date="2022" name="bioRxiv">
        <title>Sequencing and chromosome-scale assembly of the giantPleurodeles waltlgenome.</title>
        <authorList>
            <person name="Brown T."/>
            <person name="Elewa A."/>
            <person name="Iarovenko S."/>
            <person name="Subramanian E."/>
            <person name="Araus A.J."/>
            <person name="Petzold A."/>
            <person name="Susuki M."/>
            <person name="Suzuki K.-i.T."/>
            <person name="Hayashi T."/>
            <person name="Toyoda A."/>
            <person name="Oliveira C."/>
            <person name="Osipova E."/>
            <person name="Leigh N.D."/>
            <person name="Simon A."/>
            <person name="Yun M.H."/>
        </authorList>
    </citation>
    <scope>NUCLEOTIDE SEQUENCE</scope>
    <source>
        <strain evidence="2">20211129_DDA</strain>
        <tissue evidence="2">Liver</tissue>
    </source>
</reference>
<name>A0AAV7M4Z2_PLEWA</name>
<sequence>MPLTEPVLKSLGRERAGRGELINRGGNKSSTRPLLLAHTEAGRAGARLRSRETRAGTAEPGRRRRNPGRDRGAARRSKQETRKACARPRRQQPQPSPFFRDSGCLQRRTRRQHLEVRGGSCWHCSKGLGKNGWTCSLHRCPQQRIL</sequence>
<keyword evidence="3" id="KW-1185">Reference proteome</keyword>
<feature type="compositionally biased region" description="Basic and acidic residues" evidence="1">
    <location>
        <begin position="67"/>
        <end position="83"/>
    </location>
</feature>
<evidence type="ECO:0000313" key="3">
    <source>
        <dbReference type="Proteomes" id="UP001066276"/>
    </source>
</evidence>
<comment type="caution">
    <text evidence="2">The sequence shown here is derived from an EMBL/GenBank/DDBJ whole genome shotgun (WGS) entry which is preliminary data.</text>
</comment>
<gene>
    <name evidence="2" type="ORF">NDU88_003978</name>
</gene>
<feature type="region of interest" description="Disordered" evidence="1">
    <location>
        <begin position="1"/>
        <end position="103"/>
    </location>
</feature>
<evidence type="ECO:0000313" key="2">
    <source>
        <dbReference type="EMBL" id="KAJ1098871.1"/>
    </source>
</evidence>
<evidence type="ECO:0000256" key="1">
    <source>
        <dbReference type="SAM" id="MobiDB-lite"/>
    </source>
</evidence>
<protein>
    <submittedName>
        <fullName evidence="2">Uncharacterized protein</fullName>
    </submittedName>
</protein>
<accession>A0AAV7M4Z2</accession>
<dbReference type="EMBL" id="JANPWB010000014">
    <property type="protein sequence ID" value="KAJ1098871.1"/>
    <property type="molecule type" value="Genomic_DNA"/>
</dbReference>
<dbReference type="AlphaFoldDB" id="A0AAV7M4Z2"/>
<dbReference type="Proteomes" id="UP001066276">
    <property type="component" value="Chromosome 10"/>
</dbReference>
<organism evidence="2 3">
    <name type="scientific">Pleurodeles waltl</name>
    <name type="common">Iberian ribbed newt</name>
    <dbReference type="NCBI Taxonomy" id="8319"/>
    <lineage>
        <taxon>Eukaryota</taxon>
        <taxon>Metazoa</taxon>
        <taxon>Chordata</taxon>
        <taxon>Craniata</taxon>
        <taxon>Vertebrata</taxon>
        <taxon>Euteleostomi</taxon>
        <taxon>Amphibia</taxon>
        <taxon>Batrachia</taxon>
        <taxon>Caudata</taxon>
        <taxon>Salamandroidea</taxon>
        <taxon>Salamandridae</taxon>
        <taxon>Pleurodelinae</taxon>
        <taxon>Pleurodeles</taxon>
    </lineage>
</organism>
<proteinExistence type="predicted"/>